<reference evidence="8" key="1">
    <citation type="journal article" date="2021" name="IMA Fungus">
        <title>Genomic characterization of three marine fungi, including Emericellopsis atlantica sp. nov. with signatures of a generalist lifestyle and marine biomass degradation.</title>
        <authorList>
            <person name="Hagestad O.C."/>
            <person name="Hou L."/>
            <person name="Andersen J.H."/>
            <person name="Hansen E.H."/>
            <person name="Altermark B."/>
            <person name="Li C."/>
            <person name="Kuhnert E."/>
            <person name="Cox R.J."/>
            <person name="Crous P.W."/>
            <person name="Spatafora J.W."/>
            <person name="Lail K."/>
            <person name="Amirebrahimi M."/>
            <person name="Lipzen A."/>
            <person name="Pangilinan J."/>
            <person name="Andreopoulos W."/>
            <person name="Hayes R.D."/>
            <person name="Ng V."/>
            <person name="Grigoriev I.V."/>
            <person name="Jackson S.A."/>
            <person name="Sutton T.D.S."/>
            <person name="Dobson A.D.W."/>
            <person name="Rama T."/>
        </authorList>
    </citation>
    <scope>NUCLEOTIDE SEQUENCE</scope>
    <source>
        <strain evidence="8">TRa018bII</strain>
    </source>
</reference>
<dbReference type="Gene3D" id="1.10.2020.20">
    <property type="match status" value="1"/>
</dbReference>
<dbReference type="PROSITE" id="PS51917">
    <property type="entry name" value="PRU"/>
    <property type="match status" value="1"/>
</dbReference>
<dbReference type="Gene3D" id="2.30.29.70">
    <property type="entry name" value="Proteasomal ubiquitin receptor Rpn13/ADRM1"/>
    <property type="match status" value="1"/>
</dbReference>
<sequence>MSISPIITFKAGRCEMDQSSRPYKVTPDPTPGYIYLYSEEDLIHFCWRERSKPMTDEQNLDLNMPPTDGHFEPYEYKTSNQPTSKTNGRIFVFRFSSSSQRYLFWMQSKPQSTTGDASWFSPRDLKIGSIVDALLQGEEVNVAEEISTIAGVNGGNDDDEPMEDVEGHGDSEHQGGTGGAGPGATGGDYREEGSSAREGGADGGRAAGSGPTDAATVVQNFLDSLKGGQGSMPQQQGQGKTFTTLPDLLPSSTTIPILDSASPSQIDSLLSYLPPTVLLIAQESAGSIDELVEPNSGSSKSAIEALSMSQKKAVLERVLRSPQFHQSLGSLTMAIRDGGLVSIAEALGVKLPNGGLIQGGSVPLGGGDAVEAFVNGIKKTVEQSN</sequence>
<feature type="compositionally biased region" description="Gly residues" evidence="6">
    <location>
        <begin position="175"/>
        <end position="186"/>
    </location>
</feature>
<comment type="subcellular location">
    <subcellularLocation>
        <location evidence="2">Cytoplasm</location>
    </subcellularLocation>
    <subcellularLocation>
        <location evidence="1">Nucleus</location>
    </subcellularLocation>
</comment>
<evidence type="ECO:0000256" key="2">
    <source>
        <dbReference type="ARBA" id="ARBA00004496"/>
    </source>
</evidence>
<evidence type="ECO:0000313" key="8">
    <source>
        <dbReference type="EMBL" id="KAG9238708.1"/>
    </source>
</evidence>
<evidence type="ECO:0000256" key="6">
    <source>
        <dbReference type="SAM" id="MobiDB-lite"/>
    </source>
</evidence>
<keyword evidence="5" id="KW-0539">Nucleus</keyword>
<dbReference type="Pfam" id="PF04683">
    <property type="entry name" value="Rpn13_ADRM1_Pru"/>
    <property type="match status" value="1"/>
</dbReference>
<organism evidence="8 9">
    <name type="scientific">Amylocarpus encephaloides</name>
    <dbReference type="NCBI Taxonomy" id="45428"/>
    <lineage>
        <taxon>Eukaryota</taxon>
        <taxon>Fungi</taxon>
        <taxon>Dikarya</taxon>
        <taxon>Ascomycota</taxon>
        <taxon>Pezizomycotina</taxon>
        <taxon>Leotiomycetes</taxon>
        <taxon>Helotiales</taxon>
        <taxon>Helotiales incertae sedis</taxon>
        <taxon>Amylocarpus</taxon>
    </lineage>
</organism>
<evidence type="ECO:0000256" key="1">
    <source>
        <dbReference type="ARBA" id="ARBA00004123"/>
    </source>
</evidence>
<dbReference type="GO" id="GO:0061133">
    <property type="term" value="F:endopeptidase activator activity"/>
    <property type="evidence" value="ECO:0007669"/>
    <property type="project" value="TreeGrafter"/>
</dbReference>
<protein>
    <submittedName>
        <fullName evidence="8">Proteasome complex subunit Rpn13 ubiquitin receptor-domain-containing protein</fullName>
    </submittedName>
</protein>
<accession>A0A9P8C9B8</accession>
<dbReference type="GO" id="GO:0070628">
    <property type="term" value="F:proteasome binding"/>
    <property type="evidence" value="ECO:0007669"/>
    <property type="project" value="TreeGrafter"/>
</dbReference>
<feature type="domain" description="Pru" evidence="7">
    <location>
        <begin position="1"/>
        <end position="138"/>
    </location>
</feature>
<dbReference type="Proteomes" id="UP000824998">
    <property type="component" value="Unassembled WGS sequence"/>
</dbReference>
<dbReference type="OrthoDB" id="340431at2759"/>
<dbReference type="InterPro" id="IPR038633">
    <property type="entry name" value="Rpn13/ADRM1_Pru_sf"/>
</dbReference>
<dbReference type="EMBL" id="MU251366">
    <property type="protein sequence ID" value="KAG9238708.1"/>
    <property type="molecule type" value="Genomic_DNA"/>
</dbReference>
<evidence type="ECO:0000256" key="4">
    <source>
        <dbReference type="ARBA" id="ARBA00022942"/>
    </source>
</evidence>
<dbReference type="PANTHER" id="PTHR12225">
    <property type="entry name" value="ADHESION REGULATING MOLECULE 1 110 KDA CELL MEMBRANE GLYCOPROTEIN"/>
    <property type="match status" value="1"/>
</dbReference>
<dbReference type="PANTHER" id="PTHR12225:SF0">
    <property type="entry name" value="PROTEASOMAL UBIQUITIN RECEPTOR ADRM1"/>
    <property type="match status" value="1"/>
</dbReference>
<gene>
    <name evidence="8" type="ORF">BJ875DRAFT_450140</name>
</gene>
<evidence type="ECO:0000256" key="5">
    <source>
        <dbReference type="ARBA" id="ARBA00023242"/>
    </source>
</evidence>
<keyword evidence="3" id="KW-0963">Cytoplasm</keyword>
<dbReference type="GO" id="GO:0005634">
    <property type="term" value="C:nucleus"/>
    <property type="evidence" value="ECO:0007669"/>
    <property type="project" value="UniProtKB-SubCell"/>
</dbReference>
<dbReference type="GO" id="GO:0005737">
    <property type="term" value="C:cytoplasm"/>
    <property type="evidence" value="ECO:0007669"/>
    <property type="project" value="UniProtKB-SubCell"/>
</dbReference>
<dbReference type="GO" id="GO:0008541">
    <property type="term" value="C:proteasome regulatory particle, lid subcomplex"/>
    <property type="evidence" value="ECO:0007669"/>
    <property type="project" value="TreeGrafter"/>
</dbReference>
<evidence type="ECO:0000259" key="7">
    <source>
        <dbReference type="PROSITE" id="PS51917"/>
    </source>
</evidence>
<comment type="caution">
    <text evidence="8">The sequence shown here is derived from an EMBL/GenBank/DDBJ whole genome shotgun (WGS) entry which is preliminary data.</text>
</comment>
<dbReference type="AlphaFoldDB" id="A0A9P8C9B8"/>
<dbReference type="InterPro" id="IPR006773">
    <property type="entry name" value="Rpn13/ADRM1"/>
</dbReference>
<dbReference type="InterPro" id="IPR044868">
    <property type="entry name" value="Rpn13/ADRM1_Pru"/>
</dbReference>
<name>A0A9P8C9B8_9HELO</name>
<evidence type="ECO:0000256" key="3">
    <source>
        <dbReference type="ARBA" id="ARBA00022490"/>
    </source>
</evidence>
<keyword evidence="8" id="KW-0675">Receptor</keyword>
<evidence type="ECO:0000313" key="9">
    <source>
        <dbReference type="Proteomes" id="UP000824998"/>
    </source>
</evidence>
<keyword evidence="4 8" id="KW-0647">Proteasome</keyword>
<dbReference type="InterPro" id="IPR038108">
    <property type="entry name" value="RPN13_DEUBAD_sf"/>
</dbReference>
<proteinExistence type="predicted"/>
<feature type="region of interest" description="Disordered" evidence="6">
    <location>
        <begin position="149"/>
        <end position="212"/>
    </location>
</feature>
<keyword evidence="9" id="KW-1185">Reference proteome</keyword>